<accession>A0A8S3YRW7</accession>
<comment type="caution">
    <text evidence="7">The sequence shown here is derived from an EMBL/GenBank/DDBJ whole genome shotgun (WGS) entry which is preliminary data.</text>
</comment>
<dbReference type="AlphaFoldDB" id="A0A8S3YRW7"/>
<sequence length="388" mass="44119">MSWTLENSILLNMTFYFSNGSFGLNIYQELDTDAKGLDRFVQTTGDYLIFVVSTPLSMFGCFANVVNLTVFLKQGRNDCVTICLFALGFSDFLCCFTVFLFSSLYISNVMNYFSIIEPVALDVVLSYIAAMFYDISQGVTAFISLQRCLCVAMPLRFKDMFTVRRSVVIMLWFYVATTLAYTPHFRTCGISVRLEATRNNTIPALWETSDRAESILWLNYLLHIGVDTIYQLVVVVSAIVMIRGLQKSAKFQSTKSTLATTDFGSVHDNCLKLSQHTTSKNESKSSKPWQTSNKNRNVVKTIFALSLLAIVCNTERLVVVYGQRFVPGLTFDGAYQIIFFLSARVTFLFSMINASLNVLVYYFLNPSYRKTFQELFCWREQEASSAYK</sequence>
<proteinExistence type="predicted"/>
<dbReference type="OrthoDB" id="6102892at2759"/>
<feature type="transmembrane region" description="Helical" evidence="5">
    <location>
        <begin position="47"/>
        <end position="72"/>
    </location>
</feature>
<keyword evidence="4 5" id="KW-0472">Membrane</keyword>
<keyword evidence="2 5" id="KW-0812">Transmembrane</keyword>
<dbReference type="SUPFAM" id="SSF81321">
    <property type="entry name" value="Family A G protein-coupled receptor-like"/>
    <property type="match status" value="1"/>
</dbReference>
<evidence type="ECO:0000256" key="1">
    <source>
        <dbReference type="ARBA" id="ARBA00004370"/>
    </source>
</evidence>
<evidence type="ECO:0000313" key="7">
    <source>
        <dbReference type="EMBL" id="CAG5118175.1"/>
    </source>
</evidence>
<dbReference type="InterPro" id="IPR019430">
    <property type="entry name" value="7TM_GPCR_serpentine_rcpt_Srx"/>
</dbReference>
<dbReference type="PROSITE" id="PS50262">
    <property type="entry name" value="G_PROTEIN_RECEP_F1_2"/>
    <property type="match status" value="1"/>
</dbReference>
<evidence type="ECO:0000313" key="8">
    <source>
        <dbReference type="Proteomes" id="UP000678393"/>
    </source>
</evidence>
<dbReference type="PANTHER" id="PTHR46641">
    <property type="entry name" value="FMRFAMIDE RECEPTOR-RELATED"/>
    <property type="match status" value="1"/>
</dbReference>
<evidence type="ECO:0000259" key="6">
    <source>
        <dbReference type="PROSITE" id="PS50262"/>
    </source>
</evidence>
<organism evidence="7 8">
    <name type="scientific">Candidula unifasciata</name>
    <dbReference type="NCBI Taxonomy" id="100452"/>
    <lineage>
        <taxon>Eukaryota</taxon>
        <taxon>Metazoa</taxon>
        <taxon>Spiralia</taxon>
        <taxon>Lophotrochozoa</taxon>
        <taxon>Mollusca</taxon>
        <taxon>Gastropoda</taxon>
        <taxon>Heterobranchia</taxon>
        <taxon>Euthyneura</taxon>
        <taxon>Panpulmonata</taxon>
        <taxon>Eupulmonata</taxon>
        <taxon>Stylommatophora</taxon>
        <taxon>Helicina</taxon>
        <taxon>Helicoidea</taxon>
        <taxon>Geomitridae</taxon>
        <taxon>Candidula</taxon>
    </lineage>
</organism>
<keyword evidence="3 5" id="KW-1133">Transmembrane helix</keyword>
<feature type="domain" description="G-protein coupled receptors family 1 profile" evidence="6">
    <location>
        <begin position="63"/>
        <end position="361"/>
    </location>
</feature>
<protein>
    <recommendedName>
        <fullName evidence="6">G-protein coupled receptors family 1 profile domain-containing protein</fullName>
    </recommendedName>
</protein>
<feature type="transmembrane region" description="Helical" evidence="5">
    <location>
        <begin position="166"/>
        <end position="184"/>
    </location>
</feature>
<dbReference type="InterPro" id="IPR052954">
    <property type="entry name" value="GPCR-Ligand_Int"/>
</dbReference>
<feature type="transmembrane region" description="Helical" evidence="5">
    <location>
        <begin position="220"/>
        <end position="242"/>
    </location>
</feature>
<comment type="subcellular location">
    <subcellularLocation>
        <location evidence="1">Membrane</location>
    </subcellularLocation>
</comment>
<dbReference type="Proteomes" id="UP000678393">
    <property type="component" value="Unassembled WGS sequence"/>
</dbReference>
<evidence type="ECO:0000256" key="5">
    <source>
        <dbReference type="SAM" id="Phobius"/>
    </source>
</evidence>
<dbReference type="InterPro" id="IPR017452">
    <property type="entry name" value="GPCR_Rhodpsn_7TM"/>
</dbReference>
<feature type="transmembrane region" description="Helical" evidence="5">
    <location>
        <begin position="124"/>
        <end position="145"/>
    </location>
</feature>
<feature type="transmembrane region" description="Helical" evidence="5">
    <location>
        <begin position="79"/>
        <end position="104"/>
    </location>
</feature>
<keyword evidence="8" id="KW-1185">Reference proteome</keyword>
<evidence type="ECO:0000256" key="2">
    <source>
        <dbReference type="ARBA" id="ARBA00022692"/>
    </source>
</evidence>
<name>A0A8S3YRW7_9EUPU</name>
<dbReference type="Gene3D" id="1.20.1070.10">
    <property type="entry name" value="Rhodopsin 7-helix transmembrane proteins"/>
    <property type="match status" value="1"/>
</dbReference>
<dbReference type="GO" id="GO:0016020">
    <property type="term" value="C:membrane"/>
    <property type="evidence" value="ECO:0007669"/>
    <property type="project" value="UniProtKB-SubCell"/>
</dbReference>
<reference evidence="7" key="1">
    <citation type="submission" date="2021-04" db="EMBL/GenBank/DDBJ databases">
        <authorList>
            <consortium name="Molecular Ecology Group"/>
        </authorList>
    </citation>
    <scope>NUCLEOTIDE SEQUENCE</scope>
</reference>
<dbReference type="PANTHER" id="PTHR46641:SF2">
    <property type="entry name" value="FMRFAMIDE RECEPTOR"/>
    <property type="match status" value="1"/>
</dbReference>
<feature type="transmembrane region" description="Helical" evidence="5">
    <location>
        <begin position="9"/>
        <end position="27"/>
    </location>
</feature>
<feature type="transmembrane region" description="Helical" evidence="5">
    <location>
        <begin position="334"/>
        <end position="364"/>
    </location>
</feature>
<gene>
    <name evidence="7" type="ORF">CUNI_LOCUS3733</name>
</gene>
<dbReference type="EMBL" id="CAJHNH020000509">
    <property type="protein sequence ID" value="CAG5118175.1"/>
    <property type="molecule type" value="Genomic_DNA"/>
</dbReference>
<evidence type="ECO:0000256" key="4">
    <source>
        <dbReference type="ARBA" id="ARBA00023136"/>
    </source>
</evidence>
<dbReference type="Pfam" id="PF10328">
    <property type="entry name" value="7TM_GPCR_Srx"/>
    <property type="match status" value="1"/>
</dbReference>
<feature type="transmembrane region" description="Helical" evidence="5">
    <location>
        <begin position="302"/>
        <end position="322"/>
    </location>
</feature>
<evidence type="ECO:0000256" key="3">
    <source>
        <dbReference type="ARBA" id="ARBA00022989"/>
    </source>
</evidence>